<keyword evidence="1" id="KW-0472">Membrane</keyword>
<keyword evidence="1" id="KW-1133">Transmembrane helix</keyword>
<keyword evidence="1" id="KW-0812">Transmembrane</keyword>
<dbReference type="Proteomes" id="UP001417504">
    <property type="component" value="Unassembled WGS sequence"/>
</dbReference>
<comment type="caution">
    <text evidence="2">The sequence shown here is derived from an EMBL/GenBank/DDBJ whole genome shotgun (WGS) entry which is preliminary data.</text>
</comment>
<reference evidence="2 3" key="1">
    <citation type="submission" date="2024-01" db="EMBL/GenBank/DDBJ databases">
        <title>Genome assemblies of Stephania.</title>
        <authorList>
            <person name="Yang L."/>
        </authorList>
    </citation>
    <scope>NUCLEOTIDE SEQUENCE [LARGE SCALE GENOMIC DNA]</scope>
    <source>
        <strain evidence="2">QJT</strain>
        <tissue evidence="2">Leaf</tissue>
    </source>
</reference>
<proteinExistence type="predicted"/>
<sequence>MHMKERRLWKMKSGRVSSYVVPAKRRGRGLTLAILDVIILSLLVPLIFLLSLHNGFHSTNAGFVFKDSGSPLGSFGNYISEDQNHVQDQLEDDNKSAHINDLMKRLESTLPKFDILILVLNLEDKVWDKFEGVTGIVEWISLGMNGICACQARQMWRSLDAVAHSSHSATHICPNQRAQISCRQDVVRHSGHSVAAAP</sequence>
<evidence type="ECO:0000313" key="3">
    <source>
        <dbReference type="Proteomes" id="UP001417504"/>
    </source>
</evidence>
<accession>A0AAP0PK42</accession>
<feature type="transmembrane region" description="Helical" evidence="1">
    <location>
        <begin position="32"/>
        <end position="52"/>
    </location>
</feature>
<keyword evidence="3" id="KW-1185">Reference proteome</keyword>
<dbReference type="AlphaFoldDB" id="A0AAP0PK42"/>
<gene>
    <name evidence="2" type="ORF">Sjap_004228</name>
</gene>
<protein>
    <submittedName>
        <fullName evidence="2">Uncharacterized protein</fullName>
    </submittedName>
</protein>
<name>A0AAP0PK42_9MAGN</name>
<evidence type="ECO:0000256" key="1">
    <source>
        <dbReference type="SAM" id="Phobius"/>
    </source>
</evidence>
<organism evidence="2 3">
    <name type="scientific">Stephania japonica</name>
    <dbReference type="NCBI Taxonomy" id="461633"/>
    <lineage>
        <taxon>Eukaryota</taxon>
        <taxon>Viridiplantae</taxon>
        <taxon>Streptophyta</taxon>
        <taxon>Embryophyta</taxon>
        <taxon>Tracheophyta</taxon>
        <taxon>Spermatophyta</taxon>
        <taxon>Magnoliopsida</taxon>
        <taxon>Ranunculales</taxon>
        <taxon>Menispermaceae</taxon>
        <taxon>Menispermoideae</taxon>
        <taxon>Cissampelideae</taxon>
        <taxon>Stephania</taxon>
    </lineage>
</organism>
<dbReference type="EMBL" id="JBBNAE010000002">
    <property type="protein sequence ID" value="KAK9144325.1"/>
    <property type="molecule type" value="Genomic_DNA"/>
</dbReference>
<evidence type="ECO:0000313" key="2">
    <source>
        <dbReference type="EMBL" id="KAK9144325.1"/>
    </source>
</evidence>